<name>A0A561V9P0_9PSEU</name>
<organism evidence="2 3">
    <name type="scientific">Saccharopolyspora dendranthemae</name>
    <dbReference type="NCBI Taxonomy" id="1181886"/>
    <lineage>
        <taxon>Bacteria</taxon>
        <taxon>Bacillati</taxon>
        <taxon>Actinomycetota</taxon>
        <taxon>Actinomycetes</taxon>
        <taxon>Pseudonocardiales</taxon>
        <taxon>Pseudonocardiaceae</taxon>
        <taxon>Saccharopolyspora</taxon>
    </lineage>
</organism>
<dbReference type="AlphaFoldDB" id="A0A561V9P0"/>
<reference evidence="2 3" key="1">
    <citation type="submission" date="2019-06" db="EMBL/GenBank/DDBJ databases">
        <title>Sequencing the genomes of 1000 actinobacteria strains.</title>
        <authorList>
            <person name="Klenk H.-P."/>
        </authorList>
    </citation>
    <scope>NUCLEOTIDE SEQUENCE [LARGE SCALE GENOMIC DNA]</scope>
    <source>
        <strain evidence="2 3">DSM 46699</strain>
    </source>
</reference>
<evidence type="ECO:0000313" key="3">
    <source>
        <dbReference type="Proteomes" id="UP000316184"/>
    </source>
</evidence>
<accession>A0A561V9P0</accession>
<feature type="region of interest" description="Disordered" evidence="1">
    <location>
        <begin position="1"/>
        <end position="30"/>
    </location>
</feature>
<sequence length="128" mass="13758">MQARADEMVRQSQEIQQSLQEMSETASEPDGAVTVTVSANGALTDLHIDKRALQRGPDRLKDAILQLAGQAQAKVAGRVVDTVEPVAGSTGLDFLRTQLPADPDAAEQSPPRPANDDLDDEPPQTFLR</sequence>
<evidence type="ECO:0000313" key="2">
    <source>
        <dbReference type="EMBL" id="TWG08328.1"/>
    </source>
</evidence>
<dbReference type="GO" id="GO:0003677">
    <property type="term" value="F:DNA binding"/>
    <property type="evidence" value="ECO:0007669"/>
    <property type="project" value="UniProtKB-KW"/>
</dbReference>
<dbReference type="InterPro" id="IPR036894">
    <property type="entry name" value="YbaB-like_sf"/>
</dbReference>
<dbReference type="Pfam" id="PF02575">
    <property type="entry name" value="YbaB_DNA_bd"/>
    <property type="match status" value="1"/>
</dbReference>
<dbReference type="EMBL" id="VIWX01000001">
    <property type="protein sequence ID" value="TWG08328.1"/>
    <property type="molecule type" value="Genomic_DNA"/>
</dbReference>
<dbReference type="Gene3D" id="3.30.1310.10">
    <property type="entry name" value="Nucleoid-associated protein YbaB-like domain"/>
    <property type="match status" value="1"/>
</dbReference>
<keyword evidence="2" id="KW-0238">DNA-binding</keyword>
<proteinExistence type="predicted"/>
<dbReference type="Proteomes" id="UP000316184">
    <property type="component" value="Unassembled WGS sequence"/>
</dbReference>
<dbReference type="InterPro" id="IPR004401">
    <property type="entry name" value="YbaB/EbfC"/>
</dbReference>
<keyword evidence="3" id="KW-1185">Reference proteome</keyword>
<gene>
    <name evidence="2" type="ORF">FHU35_11947</name>
</gene>
<protein>
    <submittedName>
        <fullName evidence="2">DNA-binding protein YbaB</fullName>
    </submittedName>
</protein>
<comment type="caution">
    <text evidence="2">The sequence shown here is derived from an EMBL/GenBank/DDBJ whole genome shotgun (WGS) entry which is preliminary data.</text>
</comment>
<feature type="compositionally biased region" description="Polar residues" evidence="1">
    <location>
        <begin position="10"/>
        <end position="26"/>
    </location>
</feature>
<dbReference type="SUPFAM" id="SSF82607">
    <property type="entry name" value="YbaB-like"/>
    <property type="match status" value="1"/>
</dbReference>
<evidence type="ECO:0000256" key="1">
    <source>
        <dbReference type="SAM" id="MobiDB-lite"/>
    </source>
</evidence>
<feature type="region of interest" description="Disordered" evidence="1">
    <location>
        <begin position="89"/>
        <end position="128"/>
    </location>
</feature>